<feature type="compositionally biased region" description="Basic and acidic residues" evidence="2">
    <location>
        <begin position="38"/>
        <end position="57"/>
    </location>
</feature>
<dbReference type="PROSITE" id="PS50304">
    <property type="entry name" value="TUDOR"/>
    <property type="match status" value="1"/>
</dbReference>
<dbReference type="PANTHER" id="PTHR22948">
    <property type="entry name" value="TUDOR DOMAIN CONTAINING PROTEIN"/>
    <property type="match status" value="1"/>
</dbReference>
<dbReference type="InterPro" id="IPR047367">
    <property type="entry name" value="Tudor_AKAP1"/>
</dbReference>
<dbReference type="Gene3D" id="2.30.30.140">
    <property type="match status" value="1"/>
</dbReference>
<dbReference type="Gene3D" id="2.40.50.90">
    <property type="match status" value="1"/>
</dbReference>
<feature type="compositionally biased region" description="Low complexity" evidence="2">
    <location>
        <begin position="249"/>
        <end position="276"/>
    </location>
</feature>
<feature type="compositionally biased region" description="Low complexity" evidence="2">
    <location>
        <begin position="283"/>
        <end position="295"/>
    </location>
</feature>
<proteinExistence type="predicted"/>
<dbReference type="PROSITE" id="PS50084">
    <property type="entry name" value="KH_TYPE_1"/>
    <property type="match status" value="1"/>
</dbReference>
<dbReference type="InterPro" id="IPR036612">
    <property type="entry name" value="KH_dom_type_1_sf"/>
</dbReference>
<dbReference type="InterPro" id="IPR047368">
    <property type="entry name" value="KH-I_AKAP1"/>
</dbReference>
<dbReference type="GO" id="GO:0005739">
    <property type="term" value="C:mitochondrion"/>
    <property type="evidence" value="ECO:0007669"/>
    <property type="project" value="UniProtKB-ARBA"/>
</dbReference>
<feature type="domain" description="Tudor" evidence="4">
    <location>
        <begin position="463"/>
        <end position="521"/>
    </location>
</feature>
<dbReference type="SMART" id="SM00333">
    <property type="entry name" value="TUDOR"/>
    <property type="match status" value="1"/>
</dbReference>
<dbReference type="AlphaFoldDB" id="A0A9Q1CEA1"/>
<feature type="compositionally biased region" description="Polar residues" evidence="2">
    <location>
        <begin position="206"/>
        <end position="217"/>
    </location>
</feature>
<dbReference type="EMBL" id="JAIZAY010000004">
    <property type="protein sequence ID" value="KAJ8043074.1"/>
    <property type="molecule type" value="Genomic_DNA"/>
</dbReference>
<evidence type="ECO:0000313" key="5">
    <source>
        <dbReference type="EMBL" id="KAJ8043074.1"/>
    </source>
</evidence>
<keyword evidence="1" id="KW-0694">RNA-binding</keyword>
<evidence type="ECO:0000256" key="2">
    <source>
        <dbReference type="SAM" id="MobiDB-lite"/>
    </source>
</evidence>
<dbReference type="Pfam" id="PF00013">
    <property type="entry name" value="KH_1"/>
    <property type="match status" value="1"/>
</dbReference>
<feature type="region of interest" description="Disordered" evidence="2">
    <location>
        <begin position="35"/>
        <end position="57"/>
    </location>
</feature>
<name>A0A9Q1CEA1_HOLLE</name>
<keyword evidence="3" id="KW-1133">Transmembrane helix</keyword>
<organism evidence="5 6">
    <name type="scientific">Holothuria leucospilota</name>
    <name type="common">Black long sea cucumber</name>
    <name type="synonym">Mertensiothuria leucospilota</name>
    <dbReference type="NCBI Taxonomy" id="206669"/>
    <lineage>
        <taxon>Eukaryota</taxon>
        <taxon>Metazoa</taxon>
        <taxon>Echinodermata</taxon>
        <taxon>Eleutherozoa</taxon>
        <taxon>Echinozoa</taxon>
        <taxon>Holothuroidea</taxon>
        <taxon>Aspidochirotacea</taxon>
        <taxon>Aspidochirotida</taxon>
        <taxon>Holothuriidae</taxon>
        <taxon>Holothuria</taxon>
    </lineage>
</organism>
<dbReference type="CDD" id="cd22395">
    <property type="entry name" value="KH-I_AKAP1"/>
    <property type="match status" value="1"/>
</dbReference>
<feature type="region of interest" description="Disordered" evidence="2">
    <location>
        <begin position="92"/>
        <end position="127"/>
    </location>
</feature>
<reference evidence="5" key="1">
    <citation type="submission" date="2021-10" db="EMBL/GenBank/DDBJ databases">
        <title>Tropical sea cucumber genome reveals ecological adaptation and Cuvierian tubules defense mechanism.</title>
        <authorList>
            <person name="Chen T."/>
        </authorList>
    </citation>
    <scope>NUCLEOTIDE SEQUENCE</scope>
    <source>
        <strain evidence="5">Nanhai2018</strain>
        <tissue evidence="5">Muscle</tissue>
    </source>
</reference>
<feature type="transmembrane region" description="Helical" evidence="3">
    <location>
        <begin position="6"/>
        <end position="26"/>
    </location>
</feature>
<evidence type="ECO:0000259" key="4">
    <source>
        <dbReference type="PROSITE" id="PS50304"/>
    </source>
</evidence>
<gene>
    <name evidence="5" type="ORF">HOLleu_10008</name>
</gene>
<sequence>MAQLRYSKAIACGTAITVGLVGAYLYKKRSNRRVLRKSLGEEKPREPEKKGEDCRESKCAEEIRLTPHHQCKETCTAGCECGKEEEKEVVTRVSEKAKRDAMETPERKPVEGRKETNDNTQTDEDKPMYLQSAEQAIEDPIIANDKTSVEKQSPVNDGDRSAALRLAAQGIEDLIIANDRKSVEMQPPVIEETLHETISHPEVFTENPSSLDQQVPHVSSEREEHLGDWASAVKEAERNKATPVKAKVTARSRNSSANASANNNTSNNHVDSSMAGSDGGSEGSSDSGHGSIDTSLVGKDQAASPELPPSPILYQFEFPTDLCGRLIGKQGRNIKELRDKTGAKIFLKPLAVSTKYQLCIIDGLPKSIEKALELIKKRFPEVDTKRQSLTADSHGQNVKMPSMSQLHLSDEAVNAIILTSVVSAGHVFMQQPGHPSFSALNRLNNCMNQCYCQSNAVPSLPEPIEVGIVCAAPVMDSWYRAQLINYYPGENEADLRFLDYGGYARIDASCLRQIRSDFLSLPFQAVECYLSNVVPLQGEADFSEEARLFIEQVAQNVTLLQAKTVAYSMDGIPLIEIFYEEAENGNVHSVNRELVERGLAAWYEGLEETVPEVADDAFMVPAT</sequence>
<comment type="caution">
    <text evidence="5">The sequence shown here is derived from an EMBL/GenBank/DDBJ whole genome shotgun (WGS) entry which is preliminary data.</text>
</comment>
<protein>
    <submittedName>
        <fullName evidence="5">A-kinase anchor protein 1, mitochondrial</fullName>
    </submittedName>
</protein>
<dbReference type="GO" id="GO:0034237">
    <property type="term" value="F:protein kinase A regulatory subunit binding"/>
    <property type="evidence" value="ECO:0007669"/>
    <property type="project" value="TreeGrafter"/>
</dbReference>
<evidence type="ECO:0000256" key="3">
    <source>
        <dbReference type="SAM" id="Phobius"/>
    </source>
</evidence>
<dbReference type="SUPFAM" id="SSF63748">
    <property type="entry name" value="Tudor/PWWP/MBT"/>
    <property type="match status" value="1"/>
</dbReference>
<dbReference type="GO" id="GO:0003723">
    <property type="term" value="F:RNA binding"/>
    <property type="evidence" value="ECO:0007669"/>
    <property type="project" value="UniProtKB-UniRule"/>
</dbReference>
<dbReference type="InterPro" id="IPR050621">
    <property type="entry name" value="Tudor_domain_containing"/>
</dbReference>
<dbReference type="OrthoDB" id="10069557at2759"/>
<keyword evidence="6" id="KW-1185">Reference proteome</keyword>
<dbReference type="CDD" id="cd20407">
    <property type="entry name" value="Tudor_AKAP1"/>
    <property type="match status" value="1"/>
</dbReference>
<dbReference type="InterPro" id="IPR004088">
    <property type="entry name" value="KH_dom_type_1"/>
</dbReference>
<dbReference type="InterPro" id="IPR004087">
    <property type="entry name" value="KH_dom"/>
</dbReference>
<dbReference type="Proteomes" id="UP001152320">
    <property type="component" value="Chromosome 4"/>
</dbReference>
<keyword evidence="3" id="KW-0812">Transmembrane</keyword>
<keyword evidence="3" id="KW-0472">Membrane</keyword>
<accession>A0A9Q1CEA1</accession>
<dbReference type="SMART" id="SM00322">
    <property type="entry name" value="KH"/>
    <property type="match status" value="1"/>
</dbReference>
<dbReference type="GO" id="GO:0016020">
    <property type="term" value="C:membrane"/>
    <property type="evidence" value="ECO:0007669"/>
    <property type="project" value="TreeGrafter"/>
</dbReference>
<feature type="region of interest" description="Disordered" evidence="2">
    <location>
        <begin position="204"/>
        <end position="310"/>
    </location>
</feature>
<dbReference type="InterPro" id="IPR035437">
    <property type="entry name" value="SNase_OB-fold_sf"/>
</dbReference>
<evidence type="ECO:0000256" key="1">
    <source>
        <dbReference type="PROSITE-ProRule" id="PRU00117"/>
    </source>
</evidence>
<dbReference type="Gene3D" id="3.30.1370.10">
    <property type="entry name" value="K Homology domain, type 1"/>
    <property type="match status" value="1"/>
</dbReference>
<dbReference type="Pfam" id="PF00567">
    <property type="entry name" value="TUDOR"/>
    <property type="match status" value="1"/>
</dbReference>
<dbReference type="PANTHER" id="PTHR22948:SF65">
    <property type="entry name" value="A-KINASE ANCHORING PROTEIN 1"/>
    <property type="match status" value="1"/>
</dbReference>
<evidence type="ECO:0000313" key="6">
    <source>
        <dbReference type="Proteomes" id="UP001152320"/>
    </source>
</evidence>
<dbReference type="InterPro" id="IPR002999">
    <property type="entry name" value="Tudor"/>
</dbReference>
<dbReference type="SUPFAM" id="SSF54791">
    <property type="entry name" value="Eukaryotic type KH-domain (KH-domain type I)"/>
    <property type="match status" value="1"/>
</dbReference>